<dbReference type="GO" id="GO:0005975">
    <property type="term" value="P:carbohydrate metabolic process"/>
    <property type="evidence" value="ECO:0007669"/>
    <property type="project" value="InterPro"/>
</dbReference>
<comment type="subcellular location">
    <subcellularLocation>
        <location evidence="1">Cell membrane</location>
        <topology evidence="1">Single-pass membrane protein</topology>
    </subcellularLocation>
</comment>
<dbReference type="SUPFAM" id="SSF51445">
    <property type="entry name" value="(Trans)glycosidases"/>
    <property type="match status" value="2"/>
</dbReference>
<dbReference type="InterPro" id="IPR033132">
    <property type="entry name" value="GH_1_N_CS"/>
</dbReference>
<proteinExistence type="inferred from homology"/>
<dbReference type="GO" id="GO:0004553">
    <property type="term" value="F:hydrolase activity, hydrolyzing O-glycosyl compounds"/>
    <property type="evidence" value="ECO:0007669"/>
    <property type="project" value="InterPro"/>
</dbReference>
<dbReference type="FunFam" id="3.20.20.80:FF:000062">
    <property type="entry name" value="Klotho"/>
    <property type="match status" value="1"/>
</dbReference>
<evidence type="ECO:0000256" key="4">
    <source>
        <dbReference type="ARBA" id="ARBA00022737"/>
    </source>
</evidence>
<keyword evidence="3 9" id="KW-0812">Transmembrane</keyword>
<evidence type="ECO:0000256" key="7">
    <source>
        <dbReference type="ARBA" id="ARBA00023180"/>
    </source>
</evidence>
<comment type="similarity">
    <text evidence="8">Belongs to the glycosyl hydrolase 1 family. Klotho subfamily.</text>
</comment>
<dbReference type="FunFam" id="3.20.20.80:FF:000042">
    <property type="entry name" value="Klotho"/>
    <property type="match status" value="1"/>
</dbReference>
<keyword evidence="5 9" id="KW-1133">Transmembrane helix</keyword>
<evidence type="ECO:0000313" key="12">
    <source>
        <dbReference type="Proteomes" id="UP001153269"/>
    </source>
</evidence>
<dbReference type="Gene3D" id="3.20.20.80">
    <property type="entry name" value="Glycosidases"/>
    <property type="match status" value="2"/>
</dbReference>
<keyword evidence="4" id="KW-0677">Repeat</keyword>
<reference evidence="11" key="1">
    <citation type="submission" date="2020-03" db="EMBL/GenBank/DDBJ databases">
        <authorList>
            <person name="Weist P."/>
        </authorList>
    </citation>
    <scope>NUCLEOTIDE SEQUENCE</scope>
</reference>
<feature type="signal peptide" evidence="10">
    <location>
        <begin position="1"/>
        <end position="29"/>
    </location>
</feature>
<accession>A0A9N7VLP0</accession>
<evidence type="ECO:0000256" key="9">
    <source>
        <dbReference type="SAM" id="Phobius"/>
    </source>
</evidence>
<keyword evidence="7" id="KW-0325">Glycoprotein</keyword>
<dbReference type="InterPro" id="IPR001360">
    <property type="entry name" value="Glyco_hydro_1"/>
</dbReference>
<keyword evidence="2" id="KW-1003">Cell membrane</keyword>
<dbReference type="EMBL" id="CADEAL010004055">
    <property type="protein sequence ID" value="CAB1450460.1"/>
    <property type="molecule type" value="Genomic_DNA"/>
</dbReference>
<evidence type="ECO:0000256" key="8">
    <source>
        <dbReference type="ARBA" id="ARBA00060858"/>
    </source>
</evidence>
<comment type="caution">
    <text evidence="11">The sequence shown here is derived from an EMBL/GenBank/DDBJ whole genome shotgun (WGS) entry which is preliminary data.</text>
</comment>
<keyword evidence="12" id="KW-1185">Reference proteome</keyword>
<name>A0A9N7VLP0_PLEPL</name>
<dbReference type="Proteomes" id="UP001153269">
    <property type="component" value="Unassembled WGS sequence"/>
</dbReference>
<evidence type="ECO:0000256" key="1">
    <source>
        <dbReference type="ARBA" id="ARBA00004162"/>
    </source>
</evidence>
<evidence type="ECO:0000256" key="10">
    <source>
        <dbReference type="SAM" id="SignalP"/>
    </source>
</evidence>
<dbReference type="GO" id="GO:0005886">
    <property type="term" value="C:plasma membrane"/>
    <property type="evidence" value="ECO:0007669"/>
    <property type="project" value="UniProtKB-SubCell"/>
</dbReference>
<keyword evidence="6 9" id="KW-0472">Membrane</keyword>
<evidence type="ECO:0008006" key="13">
    <source>
        <dbReference type="Google" id="ProtNLM"/>
    </source>
</evidence>
<evidence type="ECO:0000256" key="6">
    <source>
        <dbReference type="ARBA" id="ARBA00023136"/>
    </source>
</evidence>
<evidence type="ECO:0000256" key="5">
    <source>
        <dbReference type="ARBA" id="ARBA00022989"/>
    </source>
</evidence>
<evidence type="ECO:0000256" key="3">
    <source>
        <dbReference type="ARBA" id="ARBA00022692"/>
    </source>
</evidence>
<evidence type="ECO:0000313" key="11">
    <source>
        <dbReference type="EMBL" id="CAB1450460.1"/>
    </source>
</evidence>
<organism evidence="11 12">
    <name type="scientific">Pleuronectes platessa</name>
    <name type="common">European plaice</name>
    <dbReference type="NCBI Taxonomy" id="8262"/>
    <lineage>
        <taxon>Eukaryota</taxon>
        <taxon>Metazoa</taxon>
        <taxon>Chordata</taxon>
        <taxon>Craniata</taxon>
        <taxon>Vertebrata</taxon>
        <taxon>Euteleostomi</taxon>
        <taxon>Actinopterygii</taxon>
        <taxon>Neopterygii</taxon>
        <taxon>Teleostei</taxon>
        <taxon>Neoteleostei</taxon>
        <taxon>Acanthomorphata</taxon>
        <taxon>Carangaria</taxon>
        <taxon>Pleuronectiformes</taxon>
        <taxon>Pleuronectoidei</taxon>
        <taxon>Pleuronectidae</taxon>
        <taxon>Pleuronectes</taxon>
    </lineage>
</organism>
<dbReference type="AlphaFoldDB" id="A0A9N7VLP0"/>
<sequence>MLNHPPPHTLQWLSLCTLLSACCWNKVACSPGEGREIWQQPKPDPIEAQSFLHDTFPSGFLWGSGTSAFQTEGAWDQEGKGASIWDHFTHSSVIGDLATEAPGVASDGYAHWEEDVKALELLGVRSYSFSLSWPRLFPDGNARSQPNRAAVEHYSHLIERLLEKKIEPIVTLHHWDLPQALQERYGGWKNDTLVGLFEEYAAFCFHTFGGRVRYWLTMHNPYLVAVQGYGTGLHAPGETGGPSASLIVAHNLIRAHAKAWHTYNTHFRPTQRGKVSIVLGSHWIEPQSGQATAANVELCQESMEAVLGWFSNPIFGDGDYPVSFRYKHGALLPTFTPEEKLWVQKTADFFALSFGPYNLRLGRTLIQYGQTVSPDLRRMLSWIKLEYGDPSVLVAEGGWFSEAGVGREDTVSIYLMKSFINQVLQAIKLDGVQVFGYVAWSLVDGFEWNYGYTVRRGLFYIDFSQSNPTRTPKTSALYYRRVVADNGFLKGETSSEVKGCFPCDFHWGISDSTLQVHFSPFSPQFTDPHLYSWNVTGDGSLRPVPGVKLPIRPAQCTDYLAIRGHLRLFASTGATHYRFALNWSLILPHGDLSEVNSEALRYYRCVLTELKKLNLEAVVILYYPTHRAPNLGLPFPIHASGGWLNHSTVEAFQEYAALCYEQLGSWVGYWITINEPNRLVDVYSDGKEKHQAAHNLLLAHAKAWRLYEKGQYREQRGMVSLALHADWAEPANPFLDSHTAAAQRFLLFELGRFLDPLLGTRYEEKHSEGGYPQEMKAYLEERVRVMGLPESPLPSFTDTEKKELRGALNFIALNHFTTRLVSPYPHAQAGSQQKKQPPDHDCLTLSDPTWPSSSLGQALVPWGLRSILNWVSHRYGGALPIIVTASGVDDQAPLEDKLRQHYLRSYLQEALKAQQLDGVNLQGFYMWKLQDQHVPQFGLFTSTHHQSKAKASVAVYREIITHSGFPEDDTALTCRFSELHERCSVCAWMLKNKTMLVFGGCLLITAVMMAALILSVIVAKRNQARGEGRRTDRMHRRRRRGKRVPVFSCPPVVKCKR</sequence>
<dbReference type="Pfam" id="PF00232">
    <property type="entry name" value="Glyco_hydro_1"/>
    <property type="match status" value="3"/>
</dbReference>
<dbReference type="PROSITE" id="PS00653">
    <property type="entry name" value="GLYCOSYL_HYDROL_F1_2"/>
    <property type="match status" value="1"/>
</dbReference>
<feature type="chain" id="PRO_5040124797" description="Beta-klotho" evidence="10">
    <location>
        <begin position="30"/>
        <end position="1057"/>
    </location>
</feature>
<gene>
    <name evidence="11" type="ORF">PLEPLA_LOCUS38149</name>
</gene>
<evidence type="ECO:0000256" key="2">
    <source>
        <dbReference type="ARBA" id="ARBA00022475"/>
    </source>
</evidence>
<dbReference type="InterPro" id="IPR017853">
    <property type="entry name" value="GH"/>
</dbReference>
<feature type="transmembrane region" description="Helical" evidence="9">
    <location>
        <begin position="995"/>
        <end position="1019"/>
    </location>
</feature>
<dbReference type="PANTHER" id="PTHR10353:SF68">
    <property type="entry name" value="BETA-KLOTHO"/>
    <property type="match status" value="1"/>
</dbReference>
<protein>
    <recommendedName>
        <fullName evidence="13">Beta-klotho</fullName>
    </recommendedName>
</protein>
<keyword evidence="10" id="KW-0732">Signal</keyword>
<dbReference type="PANTHER" id="PTHR10353">
    <property type="entry name" value="GLYCOSYL HYDROLASE"/>
    <property type="match status" value="1"/>
</dbReference>